<dbReference type="Proteomes" id="UP000299211">
    <property type="component" value="Unassembled WGS sequence"/>
</dbReference>
<accession>A0A4D4MGX0</accession>
<dbReference type="AlphaFoldDB" id="A0A4D4MGX0"/>
<reference evidence="1 2" key="1">
    <citation type="submission" date="2019-04" db="EMBL/GenBank/DDBJ databases">
        <title>Draft genome sequences of Streptomyces avermitilis ATCC 31267.</title>
        <authorList>
            <person name="Komaki H."/>
            <person name="Tamura T."/>
            <person name="Hosoyama A."/>
        </authorList>
    </citation>
    <scope>NUCLEOTIDE SEQUENCE [LARGE SCALE GENOMIC DNA]</scope>
    <source>
        <strain evidence="1 2">ATCC 31267</strain>
    </source>
</reference>
<organism evidence="1 2">
    <name type="scientific">Streptomyces avermitilis</name>
    <dbReference type="NCBI Taxonomy" id="33903"/>
    <lineage>
        <taxon>Bacteria</taxon>
        <taxon>Bacillati</taxon>
        <taxon>Actinomycetota</taxon>
        <taxon>Actinomycetes</taxon>
        <taxon>Kitasatosporales</taxon>
        <taxon>Streptomycetaceae</taxon>
        <taxon>Streptomyces</taxon>
    </lineage>
</organism>
<comment type="caution">
    <text evidence="1">The sequence shown here is derived from an EMBL/GenBank/DDBJ whole genome shotgun (WGS) entry which is preliminary data.</text>
</comment>
<name>A0A4D4MGX0_STRAX</name>
<protein>
    <submittedName>
        <fullName evidence="1">Uncharacterized protein</fullName>
    </submittedName>
</protein>
<proteinExistence type="predicted"/>
<dbReference type="InterPro" id="IPR014718">
    <property type="entry name" value="GH-type_carb-bd"/>
</dbReference>
<dbReference type="Gene3D" id="2.70.98.10">
    <property type="match status" value="1"/>
</dbReference>
<sequence>MPLDILTDLDHGGRWTSLRSAGREWLWRREAPERESVSPGDPFVDAGGLEECIPTVRGTPDHGHAWSRAWSREADRDVIQSDHFTLSRTIRSTTDGAESDYVLTADAGFRFVWAAHALLDLSDRATVHIRDGASARLFPEAAPLLDQAWPKGAAWVEGHWPAPADCDWTSSVRTTAPRSEPSWTLPAAASTTARTVCLWLSKPTGNRYPSLCGATWAASPPHTPIEARVSSRCSAAFSTSPRPAPVTLPAYLPPARCGGG</sequence>
<evidence type="ECO:0000313" key="1">
    <source>
        <dbReference type="EMBL" id="GDY71292.1"/>
    </source>
</evidence>
<dbReference type="GO" id="GO:0030246">
    <property type="term" value="F:carbohydrate binding"/>
    <property type="evidence" value="ECO:0007669"/>
    <property type="project" value="InterPro"/>
</dbReference>
<evidence type="ECO:0000313" key="2">
    <source>
        <dbReference type="Proteomes" id="UP000299211"/>
    </source>
</evidence>
<gene>
    <name evidence="1" type="ORF">SAV31267_007770</name>
</gene>
<dbReference type="EMBL" id="BJHY01000001">
    <property type="protein sequence ID" value="GDY71292.1"/>
    <property type="molecule type" value="Genomic_DNA"/>
</dbReference>